<accession>A0A2V4NLK2</accession>
<dbReference type="RefSeq" id="WP_110671839.1">
    <property type="nucleotide sequence ID" value="NZ_PYBW01000085.1"/>
</dbReference>
<dbReference type="NCBIfam" id="TIGR03083">
    <property type="entry name" value="maleylpyruvate isomerase family mycothiol-dependent enzyme"/>
    <property type="match status" value="1"/>
</dbReference>
<dbReference type="Proteomes" id="UP000248039">
    <property type="component" value="Unassembled WGS sequence"/>
</dbReference>
<gene>
    <name evidence="2" type="ORF">C7C46_23200</name>
</gene>
<dbReference type="InterPro" id="IPR017520">
    <property type="entry name" value="CHP03086"/>
</dbReference>
<dbReference type="Pfam" id="PF11716">
    <property type="entry name" value="MDMPI_N"/>
    <property type="match status" value="1"/>
</dbReference>
<sequence>MTTTLASRHSTALALIAPVVAGIGREQLDLPTPCTGWDLRRLLSHLIGQQYGFAAAARGHGDRPGVFADHPLIDSPTVAFTALAAFADSARELVDAFAAAELSDRAVALPEILPGHPFPPAQAIAFHLLDTVVHGWDLAAALGQPFHCPDDLGEVVLQVARAVPVDPAFRAPGRAFAPARTLVELLPPLDRALLLLGRDPYWLA</sequence>
<keyword evidence="3" id="KW-1185">Reference proteome</keyword>
<evidence type="ECO:0000313" key="3">
    <source>
        <dbReference type="Proteomes" id="UP000248039"/>
    </source>
</evidence>
<evidence type="ECO:0000259" key="1">
    <source>
        <dbReference type="Pfam" id="PF11716"/>
    </source>
</evidence>
<dbReference type="SUPFAM" id="SSF109854">
    <property type="entry name" value="DinB/YfiT-like putative metalloenzymes"/>
    <property type="match status" value="1"/>
</dbReference>
<reference evidence="2 3" key="1">
    <citation type="submission" date="2018-03" db="EMBL/GenBank/DDBJ databases">
        <title>Bioinformatic expansion and discovery of thiopeptide antibiotics.</title>
        <authorList>
            <person name="Schwalen C.J."/>
            <person name="Hudson G.A."/>
            <person name="Mitchell D.A."/>
        </authorList>
    </citation>
    <scope>NUCLEOTIDE SEQUENCE [LARGE SCALE GENOMIC DNA]</scope>
    <source>
        <strain evidence="2 3">ATCC 21389</strain>
    </source>
</reference>
<dbReference type="OrthoDB" id="5185819at2"/>
<dbReference type="EMBL" id="PYBW01000085">
    <property type="protein sequence ID" value="PYC76115.1"/>
    <property type="molecule type" value="Genomic_DNA"/>
</dbReference>
<feature type="domain" description="Mycothiol-dependent maleylpyruvate isomerase metal-binding" evidence="1">
    <location>
        <begin position="15"/>
        <end position="139"/>
    </location>
</feature>
<dbReference type="GO" id="GO:0046872">
    <property type="term" value="F:metal ion binding"/>
    <property type="evidence" value="ECO:0007669"/>
    <property type="project" value="InterPro"/>
</dbReference>
<dbReference type="AlphaFoldDB" id="A0A2V4NLK2"/>
<dbReference type="InterPro" id="IPR024344">
    <property type="entry name" value="MDMPI_metal-binding"/>
</dbReference>
<evidence type="ECO:0000313" key="2">
    <source>
        <dbReference type="EMBL" id="PYC76115.1"/>
    </source>
</evidence>
<protein>
    <submittedName>
        <fullName evidence="2">TIGR03086 family protein</fullName>
    </submittedName>
</protein>
<organism evidence="2 3">
    <name type="scientific">Streptomyces tateyamensis</name>
    <dbReference type="NCBI Taxonomy" id="565073"/>
    <lineage>
        <taxon>Bacteria</taxon>
        <taxon>Bacillati</taxon>
        <taxon>Actinomycetota</taxon>
        <taxon>Actinomycetes</taxon>
        <taxon>Kitasatosporales</taxon>
        <taxon>Streptomycetaceae</taxon>
        <taxon>Streptomyces</taxon>
    </lineage>
</organism>
<proteinExistence type="predicted"/>
<dbReference type="NCBIfam" id="TIGR03086">
    <property type="entry name" value="TIGR03086 family metal-binding protein"/>
    <property type="match status" value="1"/>
</dbReference>
<name>A0A2V4NLK2_9ACTN</name>
<comment type="caution">
    <text evidence="2">The sequence shown here is derived from an EMBL/GenBank/DDBJ whole genome shotgun (WGS) entry which is preliminary data.</text>
</comment>
<dbReference type="InterPro" id="IPR034660">
    <property type="entry name" value="DinB/YfiT-like"/>
</dbReference>
<dbReference type="InterPro" id="IPR017517">
    <property type="entry name" value="Maleyloyr_isom"/>
</dbReference>
<dbReference type="Gene3D" id="1.20.120.450">
    <property type="entry name" value="dinb family like domain"/>
    <property type="match status" value="1"/>
</dbReference>